<evidence type="ECO:0000313" key="3">
    <source>
        <dbReference type="Proteomes" id="UP000648239"/>
    </source>
</evidence>
<comment type="caution">
    <text evidence="2">The sequence shown here is derived from an EMBL/GenBank/DDBJ whole genome shotgun (WGS) entry which is preliminary data.</text>
</comment>
<organism evidence="2 3">
    <name type="scientific">Candidatus Polarisedimenticola svalbardensis</name>
    <dbReference type="NCBI Taxonomy" id="2886004"/>
    <lineage>
        <taxon>Bacteria</taxon>
        <taxon>Pseudomonadati</taxon>
        <taxon>Acidobacteriota</taxon>
        <taxon>Candidatus Polarisedimenticolia</taxon>
        <taxon>Candidatus Polarisedimenticolales</taxon>
        <taxon>Candidatus Polarisedimenticolaceae</taxon>
        <taxon>Candidatus Polarisedimenticola</taxon>
    </lineage>
</organism>
<dbReference type="Proteomes" id="UP000648239">
    <property type="component" value="Unassembled WGS sequence"/>
</dbReference>
<evidence type="ECO:0000256" key="1">
    <source>
        <dbReference type="SAM" id="SignalP"/>
    </source>
</evidence>
<sequence>MKRNVCMIMALTAVFLLASGSALALGPVDVEGRVMYWQGDTDVDGETADMDGYGAEFDLWFTNKLGVTAAFWPVEGKDLAAGFDKDYMNLDVKWRLFSPTEHNYLAVGVGYQDTDISTPFGSFDTSGFRLVVEGNVGLVGILQGYGTLAYMPSMDELDTEFDTGTAMEYEFGVQVKFALVGIYAGYRVHDVEWDFNDGPGSVTLKDDGIVAGVGFEF</sequence>
<gene>
    <name evidence="2" type="ORF">IFK94_15280</name>
</gene>
<dbReference type="AlphaFoldDB" id="A0A8J6XXH0"/>
<keyword evidence="1" id="KW-0732">Signal</keyword>
<evidence type="ECO:0000313" key="2">
    <source>
        <dbReference type="EMBL" id="MBD3869483.1"/>
    </source>
</evidence>
<accession>A0A8J6XXH0</accession>
<feature type="signal peptide" evidence="1">
    <location>
        <begin position="1"/>
        <end position="24"/>
    </location>
</feature>
<evidence type="ECO:0008006" key="4">
    <source>
        <dbReference type="Google" id="ProtNLM"/>
    </source>
</evidence>
<dbReference type="EMBL" id="JACXWD010000097">
    <property type="protein sequence ID" value="MBD3869483.1"/>
    <property type="molecule type" value="Genomic_DNA"/>
</dbReference>
<protein>
    <recommendedName>
        <fullName evidence="4">Outer membrane protein beta-barrel domain-containing protein</fullName>
    </recommendedName>
</protein>
<feature type="chain" id="PRO_5035311095" description="Outer membrane protein beta-barrel domain-containing protein" evidence="1">
    <location>
        <begin position="25"/>
        <end position="217"/>
    </location>
</feature>
<name>A0A8J6XXH0_9BACT</name>
<reference evidence="2 3" key="1">
    <citation type="submission" date="2020-08" db="EMBL/GenBank/DDBJ databases">
        <title>Acidobacteriota in marine sediments use diverse sulfur dissimilation pathways.</title>
        <authorList>
            <person name="Wasmund K."/>
        </authorList>
    </citation>
    <scope>NUCLEOTIDE SEQUENCE [LARGE SCALE GENOMIC DNA]</scope>
    <source>
        <strain evidence="2">MAG AM4</strain>
    </source>
</reference>
<proteinExistence type="predicted"/>